<reference evidence="1" key="1">
    <citation type="submission" date="2021-01" db="EMBL/GenBank/DDBJ databases">
        <authorList>
            <person name="Corre E."/>
            <person name="Pelletier E."/>
            <person name="Niang G."/>
            <person name="Scheremetjew M."/>
            <person name="Finn R."/>
            <person name="Kale V."/>
            <person name="Holt S."/>
            <person name="Cochrane G."/>
            <person name="Meng A."/>
            <person name="Brown T."/>
            <person name="Cohen L."/>
        </authorList>
    </citation>
    <scope>NUCLEOTIDE SEQUENCE</scope>
    <source>
        <strain evidence="1">B650</strain>
    </source>
</reference>
<organism evidence="1">
    <name type="scientific">Leptocylindrus danicus</name>
    <dbReference type="NCBI Taxonomy" id="163516"/>
    <lineage>
        <taxon>Eukaryota</taxon>
        <taxon>Sar</taxon>
        <taxon>Stramenopiles</taxon>
        <taxon>Ochrophyta</taxon>
        <taxon>Bacillariophyta</taxon>
        <taxon>Coscinodiscophyceae</taxon>
        <taxon>Chaetocerotophycidae</taxon>
        <taxon>Leptocylindrales</taxon>
        <taxon>Leptocylindraceae</taxon>
        <taxon>Leptocylindrus</taxon>
    </lineage>
</organism>
<proteinExistence type="predicted"/>
<sequence>MTLREIKEALMLPIDRDHVLRVLRRHELCSFLSAIPVTISRPISGDRVFDDVTKERCVTLNGVSFFAKRKAENGQFENTAFLTALAEFCQHFCKRERLEVHHQEVMNIVLSKMARTVTATDSFFTANSIFRSPDLVLMPRPDIQHPIDVELFLCEKQLYCRVTTVSIYGLYKKKAIEKSGRVDAKSRRRILLAPFIKVDAMLTDKSYFDKDSLKVIFPSRLLKISFPVDNK</sequence>
<dbReference type="EMBL" id="HBGY01003493">
    <property type="protein sequence ID" value="CAD9559677.1"/>
    <property type="molecule type" value="Transcribed_RNA"/>
</dbReference>
<name>A0A7S2JWG6_9STRA</name>
<protein>
    <submittedName>
        <fullName evidence="1">Uncharacterized protein</fullName>
    </submittedName>
</protein>
<evidence type="ECO:0000313" key="1">
    <source>
        <dbReference type="EMBL" id="CAD9559677.1"/>
    </source>
</evidence>
<dbReference type="AlphaFoldDB" id="A0A7S2JWG6"/>
<gene>
    <name evidence="1" type="ORF">LDAN0321_LOCUS2184</name>
</gene>
<accession>A0A7S2JWG6</accession>